<protein>
    <submittedName>
        <fullName evidence="2">Uncharacterized protein</fullName>
    </submittedName>
</protein>
<gene>
    <name evidence="2" type="ORF">HaLaN_17103</name>
</gene>
<dbReference type="EMBL" id="BLLF01001564">
    <property type="protein sequence ID" value="GFH20047.1"/>
    <property type="molecule type" value="Genomic_DNA"/>
</dbReference>
<comment type="caution">
    <text evidence="2">The sequence shown here is derived from an EMBL/GenBank/DDBJ whole genome shotgun (WGS) entry which is preliminary data.</text>
</comment>
<name>A0A699ZBI7_HAELA</name>
<keyword evidence="1" id="KW-0472">Membrane</keyword>
<evidence type="ECO:0000256" key="1">
    <source>
        <dbReference type="SAM" id="Phobius"/>
    </source>
</evidence>
<sequence>MVELPASSFTAGLPALPPRCCKDEEISSTASGSLTCDVAHSQTVVVGNGQRSLLQAASALPGLLAVAVLLLLAGT</sequence>
<organism evidence="2 3">
    <name type="scientific">Haematococcus lacustris</name>
    <name type="common">Green alga</name>
    <name type="synonym">Haematococcus pluvialis</name>
    <dbReference type="NCBI Taxonomy" id="44745"/>
    <lineage>
        <taxon>Eukaryota</taxon>
        <taxon>Viridiplantae</taxon>
        <taxon>Chlorophyta</taxon>
        <taxon>core chlorophytes</taxon>
        <taxon>Chlorophyceae</taxon>
        <taxon>CS clade</taxon>
        <taxon>Chlamydomonadales</taxon>
        <taxon>Haematococcaceae</taxon>
        <taxon>Haematococcus</taxon>
    </lineage>
</organism>
<dbReference type="AlphaFoldDB" id="A0A699ZBI7"/>
<feature type="transmembrane region" description="Helical" evidence="1">
    <location>
        <begin position="53"/>
        <end position="73"/>
    </location>
</feature>
<proteinExistence type="predicted"/>
<evidence type="ECO:0000313" key="3">
    <source>
        <dbReference type="Proteomes" id="UP000485058"/>
    </source>
</evidence>
<reference evidence="2 3" key="1">
    <citation type="submission" date="2020-02" db="EMBL/GenBank/DDBJ databases">
        <title>Draft genome sequence of Haematococcus lacustris strain NIES-144.</title>
        <authorList>
            <person name="Morimoto D."/>
            <person name="Nakagawa S."/>
            <person name="Yoshida T."/>
            <person name="Sawayama S."/>
        </authorList>
    </citation>
    <scope>NUCLEOTIDE SEQUENCE [LARGE SCALE GENOMIC DNA]</scope>
    <source>
        <strain evidence="2 3">NIES-144</strain>
    </source>
</reference>
<keyword evidence="1" id="KW-1133">Transmembrane helix</keyword>
<evidence type="ECO:0000313" key="2">
    <source>
        <dbReference type="EMBL" id="GFH20047.1"/>
    </source>
</evidence>
<accession>A0A699ZBI7</accession>
<keyword evidence="3" id="KW-1185">Reference proteome</keyword>
<dbReference type="Proteomes" id="UP000485058">
    <property type="component" value="Unassembled WGS sequence"/>
</dbReference>
<keyword evidence="1" id="KW-0812">Transmembrane</keyword>